<dbReference type="Gene3D" id="1.10.10.10">
    <property type="entry name" value="Winged helix-like DNA-binding domain superfamily/Winged helix DNA-binding domain"/>
    <property type="match status" value="1"/>
</dbReference>
<dbReference type="InterPro" id="IPR000792">
    <property type="entry name" value="Tscrpt_reg_LuxR_C"/>
</dbReference>
<dbReference type="GO" id="GO:0006355">
    <property type="term" value="P:regulation of DNA-templated transcription"/>
    <property type="evidence" value="ECO:0007669"/>
    <property type="project" value="InterPro"/>
</dbReference>
<dbReference type="PANTHER" id="PTHR44688:SF16">
    <property type="entry name" value="DNA-BINDING TRANSCRIPTIONAL ACTIVATOR DEVR_DOSR"/>
    <property type="match status" value="1"/>
</dbReference>
<dbReference type="InterPro" id="IPR016032">
    <property type="entry name" value="Sig_transdc_resp-reg_C-effctor"/>
</dbReference>
<dbReference type="Proteomes" id="UP000218934">
    <property type="component" value="Unassembled WGS sequence"/>
</dbReference>
<organism evidence="5 6">
    <name type="scientific">Rhizorhabdus dicambivorans</name>
    <dbReference type="NCBI Taxonomy" id="1850238"/>
    <lineage>
        <taxon>Bacteria</taxon>
        <taxon>Pseudomonadati</taxon>
        <taxon>Pseudomonadota</taxon>
        <taxon>Alphaproteobacteria</taxon>
        <taxon>Sphingomonadales</taxon>
        <taxon>Sphingomonadaceae</taxon>
        <taxon>Rhizorhabdus</taxon>
    </lineage>
</organism>
<dbReference type="OrthoDB" id="3679796at2"/>
<keyword evidence="3" id="KW-0804">Transcription</keyword>
<gene>
    <name evidence="5" type="ORF">COO09_13270</name>
</gene>
<dbReference type="SMART" id="SM00421">
    <property type="entry name" value="HTH_LUXR"/>
    <property type="match status" value="1"/>
</dbReference>
<accession>A0A2A4FVI3</accession>
<sequence length="262" mass="28954">MWETGRMLDLTHLDRVRIRRAADIAPAAEALRAIADGMADWRVAALPSMTRCEPMRDAEGRPLASAVFGWEVGGDIWSGVLRRTLDSPLHVACRYESEPFWCNSEGFRTMAPNRLLDRIDLGSFERRSLVHAALVVPVHMPFGGIGAVAFIPRDPRQTDLAAEFATHADTLAAIVRPFITGYNRVTGDSLSLSTTDSLSRREVECLKWAALGKTDVEIGMIMSRSRATVRFHIHNAALKLNAANRNHTVFRAAQLGYIAMSA</sequence>
<dbReference type="PRINTS" id="PR00038">
    <property type="entry name" value="HTHLUXR"/>
</dbReference>
<evidence type="ECO:0000259" key="4">
    <source>
        <dbReference type="PROSITE" id="PS50043"/>
    </source>
</evidence>
<protein>
    <submittedName>
        <fullName evidence="5">Helix-turn-helix transcriptional regulator</fullName>
    </submittedName>
</protein>
<dbReference type="AlphaFoldDB" id="A0A2A4FVI3"/>
<evidence type="ECO:0000256" key="3">
    <source>
        <dbReference type="ARBA" id="ARBA00023163"/>
    </source>
</evidence>
<reference evidence="5 6" key="1">
    <citation type="submission" date="2017-09" db="EMBL/GenBank/DDBJ databases">
        <title>The Catabolism of 3,6-Dichlorosalicylic acid is Initiated by the Cytochrome P450 Monooxygenase DsmABC in Rhizorhabdus dicambivorans Ndbn-20.</title>
        <authorList>
            <person name="Na L."/>
        </authorList>
    </citation>
    <scope>NUCLEOTIDE SEQUENCE [LARGE SCALE GENOMIC DNA]</scope>
    <source>
        <strain evidence="5 6">Ndbn-20m</strain>
    </source>
</reference>
<dbReference type="InterPro" id="IPR036388">
    <property type="entry name" value="WH-like_DNA-bd_sf"/>
</dbReference>
<dbReference type="PROSITE" id="PS50043">
    <property type="entry name" value="HTH_LUXR_2"/>
    <property type="match status" value="1"/>
</dbReference>
<dbReference type="SUPFAM" id="SSF46894">
    <property type="entry name" value="C-terminal effector domain of the bipartite response regulators"/>
    <property type="match status" value="1"/>
</dbReference>
<evidence type="ECO:0000313" key="6">
    <source>
        <dbReference type="Proteomes" id="UP000218934"/>
    </source>
</evidence>
<dbReference type="EMBL" id="NWUF01000012">
    <property type="protein sequence ID" value="PCE41730.1"/>
    <property type="molecule type" value="Genomic_DNA"/>
</dbReference>
<evidence type="ECO:0000313" key="5">
    <source>
        <dbReference type="EMBL" id="PCE41730.1"/>
    </source>
</evidence>
<evidence type="ECO:0000256" key="2">
    <source>
        <dbReference type="ARBA" id="ARBA00023125"/>
    </source>
</evidence>
<name>A0A2A4FVI3_9SPHN</name>
<comment type="caution">
    <text evidence="5">The sequence shown here is derived from an EMBL/GenBank/DDBJ whole genome shotgun (WGS) entry which is preliminary data.</text>
</comment>
<keyword evidence="1" id="KW-0805">Transcription regulation</keyword>
<keyword evidence="2" id="KW-0238">DNA-binding</keyword>
<dbReference type="CDD" id="cd06170">
    <property type="entry name" value="LuxR_C_like"/>
    <property type="match status" value="1"/>
</dbReference>
<dbReference type="KEGG" id="rdi:CMV14_18930"/>
<dbReference type="PANTHER" id="PTHR44688">
    <property type="entry name" value="DNA-BINDING TRANSCRIPTIONAL ACTIVATOR DEVR_DOSR"/>
    <property type="match status" value="1"/>
</dbReference>
<proteinExistence type="predicted"/>
<keyword evidence="6" id="KW-1185">Reference proteome</keyword>
<evidence type="ECO:0000256" key="1">
    <source>
        <dbReference type="ARBA" id="ARBA00023015"/>
    </source>
</evidence>
<dbReference type="Pfam" id="PF00196">
    <property type="entry name" value="GerE"/>
    <property type="match status" value="1"/>
</dbReference>
<feature type="domain" description="HTH luxR-type" evidence="4">
    <location>
        <begin position="191"/>
        <end position="256"/>
    </location>
</feature>
<dbReference type="GO" id="GO:0003677">
    <property type="term" value="F:DNA binding"/>
    <property type="evidence" value="ECO:0007669"/>
    <property type="project" value="UniProtKB-KW"/>
</dbReference>